<dbReference type="SUPFAM" id="SSF50494">
    <property type="entry name" value="Trypsin-like serine proteases"/>
    <property type="match status" value="1"/>
</dbReference>
<dbReference type="Pfam" id="PF00089">
    <property type="entry name" value="Trypsin"/>
    <property type="match status" value="1"/>
</dbReference>
<dbReference type="PROSITE" id="PS50923">
    <property type="entry name" value="SUSHI"/>
    <property type="match status" value="2"/>
</dbReference>
<dbReference type="SMART" id="SM00181">
    <property type="entry name" value="EGF"/>
    <property type="match status" value="2"/>
</dbReference>
<keyword evidence="8" id="KW-0732">Signal</keyword>
<dbReference type="SMART" id="SM00020">
    <property type="entry name" value="Tryp_SPc"/>
    <property type="match status" value="1"/>
</dbReference>
<dbReference type="Ensembl" id="ENSECRT00000011270.1">
    <property type="protein sequence ID" value="ENSECRP00000011089.1"/>
    <property type="gene ID" value="ENSECRG00000007379.1"/>
</dbReference>
<keyword evidence="20" id="KW-0106">Calcium</keyword>
<evidence type="ECO:0000256" key="14">
    <source>
        <dbReference type="ARBA" id="ARBA00023157"/>
    </source>
</evidence>
<keyword evidence="12" id="KW-0391">Immunity</keyword>
<evidence type="ECO:0000256" key="9">
    <source>
        <dbReference type="ARBA" id="ARBA00022737"/>
    </source>
</evidence>
<keyword evidence="16 19" id="KW-0379">Hydroxylation</keyword>
<comment type="PTM">
    <text evidence="19">The iron and 2-oxoglutarate dependent 3-hydroxylation of aspartate and asparagine is (R) stereospecific within EGF domains.</text>
</comment>
<dbReference type="AlphaFoldDB" id="A0A8C4S4B9"/>
<dbReference type="FunFam" id="2.10.70.10:FF:000016">
    <property type="entry name" value="Mannan-binding lectin serine protease 1"/>
    <property type="match status" value="1"/>
</dbReference>
<feature type="disulfide bond" evidence="18">
    <location>
        <begin position="117"/>
        <end position="126"/>
    </location>
</feature>
<evidence type="ECO:0000256" key="1">
    <source>
        <dbReference type="ARBA" id="ARBA00004613"/>
    </source>
</evidence>
<dbReference type="PROSITE" id="PS50240">
    <property type="entry name" value="TRYPSIN_DOM"/>
    <property type="match status" value="1"/>
</dbReference>
<comment type="subcellular location">
    <subcellularLocation>
        <location evidence="1">Secreted</location>
    </subcellularLocation>
</comment>
<keyword evidence="3 21" id="KW-0245">EGF-like domain</keyword>
<evidence type="ECO:0000256" key="18">
    <source>
        <dbReference type="PIRSR" id="PIRSR001155-2"/>
    </source>
</evidence>
<dbReference type="Gene3D" id="2.10.25.10">
    <property type="entry name" value="Laminin"/>
    <property type="match status" value="2"/>
</dbReference>
<dbReference type="FunFam" id="2.40.10.10:FF:000054">
    <property type="entry name" value="Complement C1r subcomponent"/>
    <property type="match status" value="1"/>
</dbReference>
<dbReference type="PROSITE" id="PS01186">
    <property type="entry name" value="EGF_2"/>
    <property type="match status" value="1"/>
</dbReference>
<dbReference type="Gene3D" id="2.40.10.10">
    <property type="entry name" value="Trypsin-like serine proteases"/>
    <property type="match status" value="2"/>
</dbReference>
<dbReference type="InterPro" id="IPR001314">
    <property type="entry name" value="Peptidase_S1A"/>
</dbReference>
<accession>A0A8C4S4B9</accession>
<feature type="domain" description="Sushi" evidence="26">
    <location>
        <begin position="300"/>
        <end position="370"/>
    </location>
</feature>
<feature type="modified residue" description="(3R)-3-hydroxyasparagine" evidence="19">
    <location>
        <position position="128"/>
    </location>
</feature>
<dbReference type="InterPro" id="IPR000152">
    <property type="entry name" value="EGF-type_Asp/Asn_hydroxyl_site"/>
</dbReference>
<evidence type="ECO:0000256" key="16">
    <source>
        <dbReference type="ARBA" id="ARBA00023278"/>
    </source>
</evidence>
<dbReference type="InterPro" id="IPR018097">
    <property type="entry name" value="EGF_Ca-bd_CS"/>
</dbReference>
<evidence type="ECO:0000256" key="7">
    <source>
        <dbReference type="ARBA" id="ARBA00022723"/>
    </source>
</evidence>
<dbReference type="SMART" id="SM00179">
    <property type="entry name" value="EGF_CA"/>
    <property type="match status" value="2"/>
</dbReference>
<evidence type="ECO:0000313" key="27">
    <source>
        <dbReference type="Ensembl" id="ENSECRP00000011089.1"/>
    </source>
</evidence>
<feature type="disulfide bond" description="Interchain (between heavy and light chains)" evidence="18">
    <location>
        <begin position="442"/>
        <end position="559"/>
    </location>
</feature>
<keyword evidence="2" id="KW-0964">Secreted</keyword>
<dbReference type="Pfam" id="PF00084">
    <property type="entry name" value="Sushi"/>
    <property type="match status" value="2"/>
</dbReference>
<dbReference type="InterPro" id="IPR035976">
    <property type="entry name" value="Sushi/SCR/CCP_sf"/>
</dbReference>
<dbReference type="PROSITE" id="PS00135">
    <property type="entry name" value="TRYPSIN_SER"/>
    <property type="match status" value="1"/>
</dbReference>
<dbReference type="Pfam" id="PF07645">
    <property type="entry name" value="EGF_CA"/>
    <property type="match status" value="2"/>
</dbReference>
<dbReference type="GO" id="GO:0031638">
    <property type="term" value="P:zymogen activation"/>
    <property type="evidence" value="ECO:0007669"/>
    <property type="project" value="TreeGrafter"/>
</dbReference>
<feature type="binding site" evidence="20">
    <location>
        <position position="132"/>
    </location>
    <ligand>
        <name>Ca(2+)</name>
        <dbReference type="ChEBI" id="CHEBI:29108"/>
        <label>2</label>
    </ligand>
</feature>
<dbReference type="Gene3D" id="2.10.70.10">
    <property type="entry name" value="Complement Module, domain 1"/>
    <property type="match status" value="2"/>
</dbReference>
<organism evidence="27 28">
    <name type="scientific">Erpetoichthys calabaricus</name>
    <name type="common">Rope fish</name>
    <name type="synonym">Calamoichthys calabaricus</name>
    <dbReference type="NCBI Taxonomy" id="27687"/>
    <lineage>
        <taxon>Eukaryota</taxon>
        <taxon>Metazoa</taxon>
        <taxon>Chordata</taxon>
        <taxon>Craniata</taxon>
        <taxon>Vertebrata</taxon>
        <taxon>Euteleostomi</taxon>
        <taxon>Actinopterygii</taxon>
        <taxon>Polypteriformes</taxon>
        <taxon>Polypteridae</taxon>
        <taxon>Erpetoichthys</taxon>
    </lineage>
</organism>
<feature type="domain" description="EGF-like" evidence="24">
    <location>
        <begin position="113"/>
        <end position="151"/>
    </location>
</feature>
<reference evidence="27" key="1">
    <citation type="submission" date="2021-06" db="EMBL/GenBank/DDBJ databases">
        <authorList>
            <consortium name="Wellcome Sanger Institute Data Sharing"/>
        </authorList>
    </citation>
    <scope>NUCLEOTIDE SEQUENCE [LARGE SCALE GENOMIC DNA]</scope>
</reference>
<sequence length="689" mass="76006">MLFGVVSYPGPLWNLNNEGNLALRKITIPQGYTISLHFQNVKLKGPCANESIQIFPGNADESLFVCSTNMSSSSTQKGFSITLNTSMTNLELRSPRLSKGNGVSFLAHYFGKDIDECQTNPCSYFCTNTIGGFTCHCPLGYRVKNDKVSCEAIDHSKSTLHGQLFSPDFPRPYPGGSKYAVNITVLHGFFITISVTHMDIDESENCTQDVLQVLQEGKLISALCGTKKTDIQIKSNSAELVFISRGTNKRRHTGFLAHYKAEDINECEQLESPCFHICVNEIGGFRCICPPGQLLLDDGSTCQAQVPCPTHVVPHSLTEPSTKEYKTGSQILVRCEEGFEARLNTFTVSEFWAVCETPGKWRHGGFHCSLVSCGVPTLPSNGYFIFITDQNVTTFQSIIQYNCNQPYYSLNSTSYVNFSCGADGIWRNNKGEIKIPECNAVCGKPSNPLVLFQRVFGGKEAKEGNFPWQVLFLSPLGGGALISDQWVVTAAHVVEADINEVYAGVINIHEGLANALKLNVANKFIHPNYTNTDYDNDNDIALVRLEEKVTFGPLISPICLPKRSETDLLKTGTVGFISGWGLSEFNQLPNSLLYAMISVQEMNKCRNVELNRAMEKFVFSDNMFCAGLNGADSCNGDSGGAFAVQDENNVFHIEGIVSWGIKCGTYGVYMKVGNYLDWIEETISTENIR</sequence>
<evidence type="ECO:0000259" key="23">
    <source>
        <dbReference type="PROSITE" id="PS01180"/>
    </source>
</evidence>
<evidence type="ECO:0000256" key="5">
    <source>
        <dbReference type="ARBA" id="ARBA00022659"/>
    </source>
</evidence>
<evidence type="ECO:0000259" key="24">
    <source>
        <dbReference type="PROSITE" id="PS50026"/>
    </source>
</evidence>
<feature type="disulfide bond" evidence="18">
    <location>
        <begin position="137"/>
        <end position="150"/>
    </location>
</feature>
<dbReference type="GO" id="GO:0045087">
    <property type="term" value="P:innate immune response"/>
    <property type="evidence" value="ECO:0007669"/>
    <property type="project" value="UniProtKB-KW"/>
</dbReference>
<dbReference type="InterPro" id="IPR001254">
    <property type="entry name" value="Trypsin_dom"/>
</dbReference>
<evidence type="ECO:0000256" key="19">
    <source>
        <dbReference type="PIRSR" id="PIRSR001155-3"/>
    </source>
</evidence>
<feature type="binding site" evidence="20">
    <location>
        <position position="116"/>
    </location>
    <ligand>
        <name>Ca(2+)</name>
        <dbReference type="ChEBI" id="CHEBI:29108"/>
        <label>2</label>
    </ligand>
</feature>
<dbReference type="InterPro" id="IPR049883">
    <property type="entry name" value="NOTCH1_EGF-like"/>
</dbReference>
<evidence type="ECO:0000256" key="17">
    <source>
        <dbReference type="PIRSR" id="PIRSR001155-1"/>
    </source>
</evidence>
<evidence type="ECO:0000256" key="22">
    <source>
        <dbReference type="PROSITE-ProRule" id="PRU00302"/>
    </source>
</evidence>
<dbReference type="CDD" id="cd00054">
    <property type="entry name" value="EGF_CA"/>
    <property type="match status" value="2"/>
</dbReference>
<dbReference type="GO" id="GO:0005509">
    <property type="term" value="F:calcium ion binding"/>
    <property type="evidence" value="ECO:0007669"/>
    <property type="project" value="InterPro"/>
</dbReference>
<dbReference type="InterPro" id="IPR033116">
    <property type="entry name" value="TRYPSIN_SER"/>
</dbReference>
<reference evidence="27" key="2">
    <citation type="submission" date="2025-08" db="UniProtKB">
        <authorList>
            <consortium name="Ensembl"/>
        </authorList>
    </citation>
    <scope>IDENTIFICATION</scope>
</reference>
<feature type="disulfide bond" evidence="18">
    <location>
        <begin position="335"/>
        <end position="368"/>
    </location>
</feature>
<evidence type="ECO:0000256" key="15">
    <source>
        <dbReference type="ARBA" id="ARBA00023180"/>
    </source>
</evidence>
<evidence type="ECO:0000256" key="4">
    <source>
        <dbReference type="ARBA" id="ARBA00022588"/>
    </source>
</evidence>
<dbReference type="SMART" id="SM00042">
    <property type="entry name" value="CUB"/>
    <property type="match status" value="1"/>
</dbReference>
<dbReference type="InterPro" id="IPR009003">
    <property type="entry name" value="Peptidase_S1_PA"/>
</dbReference>
<feature type="disulfide bond" evidence="18">
    <location>
        <begin position="47"/>
        <end position="66"/>
    </location>
</feature>
<feature type="active site" description="Charge relay system" evidence="17">
    <location>
        <position position="539"/>
    </location>
</feature>
<evidence type="ECO:0000256" key="6">
    <source>
        <dbReference type="ARBA" id="ARBA00022670"/>
    </source>
</evidence>
<name>A0A8C4S4B9_ERPCA</name>
<keyword evidence="5 22" id="KW-0768">Sushi</keyword>
<dbReference type="InterPro" id="IPR001881">
    <property type="entry name" value="EGF-like_Ca-bd_dom"/>
</dbReference>
<evidence type="ECO:0000256" key="13">
    <source>
        <dbReference type="ARBA" id="ARBA00022875"/>
    </source>
</evidence>
<feature type="domain" description="EGF-like" evidence="24">
    <location>
        <begin position="263"/>
        <end position="303"/>
    </location>
</feature>
<gene>
    <name evidence="27" type="primary">LOC114657951</name>
</gene>
<keyword evidence="9" id="KW-0677">Repeat</keyword>
<proteinExistence type="predicted"/>
<dbReference type="PANTHER" id="PTHR24255">
    <property type="entry name" value="COMPLEMENT COMPONENT 1, S SUBCOMPONENT-RELATED"/>
    <property type="match status" value="1"/>
</dbReference>
<evidence type="ECO:0000256" key="8">
    <source>
        <dbReference type="ARBA" id="ARBA00022729"/>
    </source>
</evidence>
<dbReference type="Proteomes" id="UP000694620">
    <property type="component" value="Chromosome 9"/>
</dbReference>
<keyword evidence="14 18" id="KW-1015">Disulfide bond</keyword>
<dbReference type="PROSITE" id="PS50026">
    <property type="entry name" value="EGF_3"/>
    <property type="match status" value="2"/>
</dbReference>
<dbReference type="CDD" id="cd00190">
    <property type="entry name" value="Tryp_SPc"/>
    <property type="match status" value="1"/>
</dbReference>
<protein>
    <submittedName>
        <fullName evidence="27">Complement C1s</fullName>
    </submittedName>
</protein>
<keyword evidence="10" id="KW-0378">Hydrolase</keyword>
<feature type="domain" description="Peptidase S1" evidence="25">
    <location>
        <begin position="455"/>
        <end position="684"/>
    </location>
</feature>
<dbReference type="SUPFAM" id="SSF57535">
    <property type="entry name" value="Complement control module/SCR domain"/>
    <property type="match status" value="2"/>
</dbReference>
<dbReference type="Pfam" id="PF00431">
    <property type="entry name" value="CUB"/>
    <property type="match status" value="1"/>
</dbReference>
<feature type="disulfide bond" evidence="18">
    <location>
        <begin position="634"/>
        <end position="663"/>
    </location>
</feature>
<keyword evidence="11" id="KW-0720">Serine protease</keyword>
<dbReference type="GO" id="GO:0016209">
    <property type="term" value="F:antioxidant activity"/>
    <property type="evidence" value="ECO:0007669"/>
    <property type="project" value="UniProtKB-KW"/>
</dbReference>
<keyword evidence="13" id="KW-0180">Complement pathway</keyword>
<dbReference type="GO" id="GO:0030492">
    <property type="term" value="F:hemoglobin binding"/>
    <property type="evidence" value="ECO:0007669"/>
    <property type="project" value="UniProtKB-KW"/>
</dbReference>
<dbReference type="InterPro" id="IPR000436">
    <property type="entry name" value="Sushi_SCR_CCP_dom"/>
</dbReference>
<feature type="disulfide bond" evidence="18">
    <location>
        <begin position="403"/>
        <end position="438"/>
    </location>
</feature>
<feature type="disulfide bond" evidence="18">
    <location>
        <begin position="605"/>
        <end position="625"/>
    </location>
</feature>
<dbReference type="GO" id="GO:0006958">
    <property type="term" value="P:complement activation, classical pathway"/>
    <property type="evidence" value="ECO:0007669"/>
    <property type="project" value="UniProtKB-KW"/>
</dbReference>
<dbReference type="GO" id="GO:0004252">
    <property type="term" value="F:serine-type endopeptidase activity"/>
    <property type="evidence" value="ECO:0007669"/>
    <property type="project" value="InterPro"/>
</dbReference>
<keyword evidence="4" id="KW-0399">Innate immunity</keyword>
<dbReference type="PROSITE" id="PS01180">
    <property type="entry name" value="CUB"/>
    <property type="match status" value="1"/>
</dbReference>
<feature type="domain" description="Sushi" evidence="26">
    <location>
        <begin position="371"/>
        <end position="440"/>
    </location>
</feature>
<feature type="disulfide bond" evidence="18">
    <location>
        <begin position="122"/>
        <end position="135"/>
    </location>
</feature>
<dbReference type="PROSITE" id="PS01187">
    <property type="entry name" value="EGF_CA"/>
    <property type="match status" value="2"/>
</dbReference>
<feature type="binding site" evidence="20">
    <location>
        <position position="128"/>
    </location>
    <ligand>
        <name>Ca(2+)</name>
        <dbReference type="ChEBI" id="CHEBI:29108"/>
        <label>2</label>
    </ligand>
</feature>
<evidence type="ECO:0000256" key="11">
    <source>
        <dbReference type="ARBA" id="ARBA00022825"/>
    </source>
</evidence>
<dbReference type="CDD" id="cd00041">
    <property type="entry name" value="CUB"/>
    <property type="match status" value="1"/>
</dbReference>
<dbReference type="SUPFAM" id="SSF49854">
    <property type="entry name" value="Spermadhesin, CUB domain"/>
    <property type="match status" value="1"/>
</dbReference>
<feature type="disulfide bond" evidence="18">
    <location>
        <begin position="308"/>
        <end position="355"/>
    </location>
</feature>
<evidence type="ECO:0000256" key="12">
    <source>
        <dbReference type="ARBA" id="ARBA00022859"/>
    </source>
</evidence>
<dbReference type="PROSITE" id="PS00010">
    <property type="entry name" value="ASX_HYDROXYL"/>
    <property type="match status" value="2"/>
</dbReference>
<evidence type="ECO:0000313" key="28">
    <source>
        <dbReference type="Proteomes" id="UP000694620"/>
    </source>
</evidence>
<comment type="caution">
    <text evidence="21">Lacks conserved residue(s) required for the propagation of feature annotation.</text>
</comment>
<dbReference type="GO" id="GO:0006953">
    <property type="term" value="P:acute-phase response"/>
    <property type="evidence" value="ECO:0007669"/>
    <property type="project" value="UniProtKB-KW"/>
</dbReference>
<dbReference type="Gene3D" id="2.60.120.290">
    <property type="entry name" value="Spermadhesin, CUB domain"/>
    <property type="match status" value="1"/>
</dbReference>
<evidence type="ECO:0000259" key="25">
    <source>
        <dbReference type="PROSITE" id="PS50240"/>
    </source>
</evidence>
<dbReference type="PRINTS" id="PR00722">
    <property type="entry name" value="CHYMOTRYPSIN"/>
</dbReference>
<keyword evidence="15" id="KW-0325">Glycoprotein</keyword>
<evidence type="ECO:0000256" key="20">
    <source>
        <dbReference type="PIRSR" id="PIRSR001155-4"/>
    </source>
</evidence>
<keyword evidence="6" id="KW-0645">Protease</keyword>
<dbReference type="SMART" id="SM00032">
    <property type="entry name" value="CCP"/>
    <property type="match status" value="2"/>
</dbReference>
<evidence type="ECO:0000256" key="2">
    <source>
        <dbReference type="ARBA" id="ARBA00022525"/>
    </source>
</evidence>
<dbReference type="InterPro" id="IPR024175">
    <property type="entry name" value="Pept_S1A_C1r/C1S/mannan-bd"/>
</dbReference>
<feature type="binding site" evidence="20">
    <location>
        <position position="113"/>
    </location>
    <ligand>
        <name>Ca(2+)</name>
        <dbReference type="ChEBI" id="CHEBI:29108"/>
        <label>2</label>
    </ligand>
</feature>
<keyword evidence="28" id="KW-1185">Reference proteome</keyword>
<feature type="active site" description="Charge relay system" evidence="17">
    <location>
        <position position="638"/>
    </location>
</feature>
<dbReference type="PIRSF" id="PIRSF001155">
    <property type="entry name" value="C1r_C1s_MASP"/>
    <property type="match status" value="1"/>
</dbReference>
<dbReference type="InterPro" id="IPR000859">
    <property type="entry name" value="CUB_dom"/>
</dbReference>
<dbReference type="GO" id="GO:0042742">
    <property type="term" value="P:defense response to bacterium"/>
    <property type="evidence" value="ECO:0007669"/>
    <property type="project" value="UniProtKB-KW"/>
</dbReference>
<feature type="binding site" evidence="20">
    <location>
        <position position="209"/>
    </location>
    <ligand>
        <name>Ca(2+)</name>
        <dbReference type="ChEBI" id="CHEBI:29108"/>
        <label>3</label>
    </ligand>
</feature>
<dbReference type="SUPFAM" id="SSF57196">
    <property type="entry name" value="EGF/Laminin"/>
    <property type="match status" value="2"/>
</dbReference>
<dbReference type="InterPro" id="IPR000742">
    <property type="entry name" value="EGF"/>
</dbReference>
<evidence type="ECO:0000256" key="10">
    <source>
        <dbReference type="ARBA" id="ARBA00022801"/>
    </source>
</evidence>
<keyword evidence="7 20" id="KW-0479">Metal-binding</keyword>
<evidence type="ECO:0000259" key="26">
    <source>
        <dbReference type="PROSITE" id="PS50923"/>
    </source>
</evidence>
<dbReference type="GO" id="GO:0072562">
    <property type="term" value="C:blood microparticle"/>
    <property type="evidence" value="ECO:0007669"/>
    <property type="project" value="TreeGrafter"/>
</dbReference>
<feature type="disulfide bond" evidence="18">
    <location>
        <begin position="373"/>
        <end position="420"/>
    </location>
</feature>
<evidence type="ECO:0000256" key="21">
    <source>
        <dbReference type="PROSITE-ProRule" id="PRU00076"/>
    </source>
</evidence>
<dbReference type="PANTHER" id="PTHR24255:SF29">
    <property type="entry name" value="COMPLEMENT COMPONENT 1, S SUBCOMPONENT"/>
    <property type="match status" value="1"/>
</dbReference>
<feature type="active site" description="Charge relay system" evidence="17">
    <location>
        <position position="492"/>
    </location>
</feature>
<feature type="disulfide bond" evidence="18">
    <location>
        <begin position="206"/>
        <end position="224"/>
    </location>
</feature>
<evidence type="ECO:0000256" key="3">
    <source>
        <dbReference type="ARBA" id="ARBA00022536"/>
    </source>
</evidence>
<dbReference type="InterPro" id="IPR043504">
    <property type="entry name" value="Peptidase_S1_PA_chymotrypsin"/>
</dbReference>
<dbReference type="GeneTree" id="ENSGT00940000157473"/>
<reference evidence="27" key="3">
    <citation type="submission" date="2025-09" db="UniProtKB">
        <authorList>
            <consortium name="Ensembl"/>
        </authorList>
    </citation>
    <scope>IDENTIFICATION</scope>
</reference>
<dbReference type="InterPro" id="IPR035914">
    <property type="entry name" value="Sperma_CUB_dom_sf"/>
</dbReference>
<feature type="domain" description="CUB" evidence="23">
    <location>
        <begin position="150"/>
        <end position="262"/>
    </location>
</feature>